<evidence type="ECO:0000313" key="3">
    <source>
        <dbReference type="Proteomes" id="UP000024332"/>
    </source>
</evidence>
<gene>
    <name evidence="2" type="ORF">CM19_02400</name>
</gene>
<feature type="transmembrane region" description="Helical" evidence="1">
    <location>
        <begin position="63"/>
        <end position="80"/>
    </location>
</feature>
<protein>
    <recommendedName>
        <fullName evidence="4">Cobalt ABC transporter permease</fullName>
    </recommendedName>
</protein>
<dbReference type="Proteomes" id="UP000024332">
    <property type="component" value="Unassembled WGS sequence"/>
</dbReference>
<comment type="caution">
    <text evidence="2">The sequence shown here is derived from an EMBL/GenBank/DDBJ whole genome shotgun (WGS) entry which is preliminary data.</text>
</comment>
<evidence type="ECO:0000256" key="1">
    <source>
        <dbReference type="SAM" id="Phobius"/>
    </source>
</evidence>
<feature type="transmembrane region" description="Helical" evidence="1">
    <location>
        <begin position="41"/>
        <end position="57"/>
    </location>
</feature>
<keyword evidence="1" id="KW-1133">Transmembrane helix</keyword>
<keyword evidence="1" id="KW-0812">Transmembrane</keyword>
<feature type="transmembrane region" description="Helical" evidence="1">
    <location>
        <begin position="6"/>
        <end position="34"/>
    </location>
</feature>
<feature type="transmembrane region" description="Helical" evidence="1">
    <location>
        <begin position="174"/>
        <end position="193"/>
    </location>
</feature>
<reference evidence="2 3" key="1">
    <citation type="submission" date="2014-03" db="EMBL/GenBank/DDBJ databases">
        <title>Draft genome sequence of the novel thermoacidophilic archaea Acidianus copahuensis ALE1 strain, isolated from Copahue volcanic area in Neuquen Argentina.</title>
        <authorList>
            <person name="Urbieta M.S."/>
            <person name="Rascovan N."/>
            <person name="Castro C."/>
            <person name="Revale S."/>
            <person name="Giaveno M.A."/>
            <person name="Vazquez M.P."/>
            <person name="Donati E.R."/>
        </authorList>
    </citation>
    <scope>NUCLEOTIDE SEQUENCE [LARGE SCALE GENOMIC DNA]</scope>
    <source>
        <strain evidence="2 3">ALE1</strain>
    </source>
</reference>
<keyword evidence="3" id="KW-1185">Reference proteome</keyword>
<evidence type="ECO:0008006" key="4">
    <source>
        <dbReference type="Google" id="ProtNLM"/>
    </source>
</evidence>
<accession>A0A031LUE0</accession>
<dbReference type="RefSeq" id="WP_048098800.1">
    <property type="nucleotide sequence ID" value="NZ_JFZT01000017.1"/>
</dbReference>
<dbReference type="AlphaFoldDB" id="A0A031LUE0"/>
<organism evidence="2 3">
    <name type="scientific">Candidatus Acidianus copahuensis</name>
    <dbReference type="NCBI Taxonomy" id="1160895"/>
    <lineage>
        <taxon>Archaea</taxon>
        <taxon>Thermoproteota</taxon>
        <taxon>Thermoprotei</taxon>
        <taxon>Sulfolobales</taxon>
        <taxon>Sulfolobaceae</taxon>
        <taxon>Acidianus</taxon>
    </lineage>
</organism>
<dbReference type="EMBL" id="JFZT01000017">
    <property type="protein sequence ID" value="EZQ11069.1"/>
    <property type="molecule type" value="Genomic_DNA"/>
</dbReference>
<keyword evidence="1" id="KW-0472">Membrane</keyword>
<evidence type="ECO:0000313" key="2">
    <source>
        <dbReference type="EMBL" id="EZQ11069.1"/>
    </source>
</evidence>
<dbReference type="OrthoDB" id="34561at2157"/>
<proteinExistence type="predicted"/>
<sequence length="195" mass="22236">MKTSFLYSMIFSIFIVLSTYISLGIYAMILTIVLLRRKTMIITEVIIATISMILLIYAGKPYLYVFTVRALTYINLYFIVSSMVDKSTILDLLGEKGVPVVIALSYYPYFYSLSTEVAFYARSRGIRFNVLKLSRPILVEMVKVAENLYVAYTVKLFGKYSWQRKLKPNISDSILIVLGVLIICLSLLLKFPLVG</sequence>
<name>A0A031LUE0_9CREN</name>
<dbReference type="STRING" id="1160895.CM19_02400"/>